<accession>A0A9X6UBF4</accession>
<feature type="transmembrane region" description="Helical" evidence="5">
    <location>
        <begin position="85"/>
        <end position="110"/>
    </location>
</feature>
<keyword evidence="2 5" id="KW-0812">Transmembrane</keyword>
<feature type="transmembrane region" description="Helical" evidence="5">
    <location>
        <begin position="131"/>
        <end position="151"/>
    </location>
</feature>
<dbReference type="Pfam" id="PF04893">
    <property type="entry name" value="Yip1"/>
    <property type="match status" value="1"/>
</dbReference>
<sequence length="231" mass="25170">MEGNVNKQNVNKQDVGVRKPSLLGIIISPGVQFERMKIKSPVWGVFFLFIVIAAILSVVDVYQAMNHSDVIRNVPSAEEATMVKYITIGTGIVSGLFGTAIWFFVAVGFYKVVMMFMGNDTPYMRLLSIYLHAYVITCLGRIVNLIIRTVFGGEMTTTYTSLGSLFETGTVTHGIASAFDVFSIWALVVMGLGLKITAGLSKKQATMLIVILFIFSVAFSSLGGLIPNFGV</sequence>
<evidence type="ECO:0000313" key="8">
    <source>
        <dbReference type="Proteomes" id="UP000220691"/>
    </source>
</evidence>
<protein>
    <recommendedName>
        <fullName evidence="6">Yip1 domain-containing protein</fullName>
    </recommendedName>
</protein>
<keyword evidence="4 5" id="KW-0472">Membrane</keyword>
<dbReference type="Proteomes" id="UP000220691">
    <property type="component" value="Unassembled WGS sequence"/>
</dbReference>
<organism evidence="7 8">
    <name type="scientific">Bacillus cereus</name>
    <dbReference type="NCBI Taxonomy" id="1396"/>
    <lineage>
        <taxon>Bacteria</taxon>
        <taxon>Bacillati</taxon>
        <taxon>Bacillota</taxon>
        <taxon>Bacilli</taxon>
        <taxon>Bacillales</taxon>
        <taxon>Bacillaceae</taxon>
        <taxon>Bacillus</taxon>
        <taxon>Bacillus cereus group</taxon>
    </lineage>
</organism>
<feature type="transmembrane region" description="Helical" evidence="5">
    <location>
        <begin position="42"/>
        <end position="65"/>
    </location>
</feature>
<dbReference type="AlphaFoldDB" id="A0A9X6UBF4"/>
<comment type="subcellular location">
    <subcellularLocation>
        <location evidence="1">Membrane</location>
        <topology evidence="1">Multi-pass membrane protein</topology>
    </subcellularLocation>
</comment>
<keyword evidence="3 5" id="KW-1133">Transmembrane helix</keyword>
<evidence type="ECO:0000259" key="6">
    <source>
        <dbReference type="Pfam" id="PF04893"/>
    </source>
</evidence>
<reference evidence="7 8" key="1">
    <citation type="submission" date="2017-09" db="EMBL/GenBank/DDBJ databases">
        <title>Large-scale bioinformatics analysis of Bacillus genomes uncovers conserved roles of natural products in bacterial physiology.</title>
        <authorList>
            <consortium name="Agbiome Team Llc"/>
            <person name="Bleich R.M."/>
            <person name="Kirk G.J."/>
            <person name="Santa Maria K.C."/>
            <person name="Allen S.E."/>
            <person name="Farag S."/>
            <person name="Shank E.A."/>
            <person name="Bowers A."/>
        </authorList>
    </citation>
    <scope>NUCLEOTIDE SEQUENCE [LARGE SCALE GENOMIC DNA]</scope>
    <source>
        <strain evidence="7 8">AFS027647</strain>
    </source>
</reference>
<evidence type="ECO:0000256" key="5">
    <source>
        <dbReference type="SAM" id="Phobius"/>
    </source>
</evidence>
<evidence type="ECO:0000313" key="7">
    <source>
        <dbReference type="EMBL" id="PEN96085.1"/>
    </source>
</evidence>
<evidence type="ECO:0000256" key="3">
    <source>
        <dbReference type="ARBA" id="ARBA00022989"/>
    </source>
</evidence>
<evidence type="ECO:0000256" key="1">
    <source>
        <dbReference type="ARBA" id="ARBA00004141"/>
    </source>
</evidence>
<gene>
    <name evidence="7" type="ORF">CN553_14925</name>
</gene>
<dbReference type="EMBL" id="NUAN01000091">
    <property type="protein sequence ID" value="PEN96085.1"/>
    <property type="molecule type" value="Genomic_DNA"/>
</dbReference>
<proteinExistence type="predicted"/>
<evidence type="ECO:0000256" key="4">
    <source>
        <dbReference type="ARBA" id="ARBA00023136"/>
    </source>
</evidence>
<evidence type="ECO:0000256" key="2">
    <source>
        <dbReference type="ARBA" id="ARBA00022692"/>
    </source>
</evidence>
<feature type="domain" description="Yip1" evidence="6">
    <location>
        <begin position="24"/>
        <end position="217"/>
    </location>
</feature>
<dbReference type="InterPro" id="IPR006977">
    <property type="entry name" value="Yip1_dom"/>
</dbReference>
<dbReference type="GO" id="GO:0016020">
    <property type="term" value="C:membrane"/>
    <property type="evidence" value="ECO:0007669"/>
    <property type="project" value="UniProtKB-SubCell"/>
</dbReference>
<feature type="transmembrane region" description="Helical" evidence="5">
    <location>
        <begin position="171"/>
        <end position="194"/>
    </location>
</feature>
<dbReference type="RefSeq" id="WP_098126686.1">
    <property type="nucleotide sequence ID" value="NZ_NUAN01000091.1"/>
</dbReference>
<comment type="caution">
    <text evidence="7">The sequence shown here is derived from an EMBL/GenBank/DDBJ whole genome shotgun (WGS) entry which is preliminary data.</text>
</comment>
<name>A0A9X6UBF4_BACCE</name>
<feature type="transmembrane region" description="Helical" evidence="5">
    <location>
        <begin position="206"/>
        <end position="226"/>
    </location>
</feature>